<dbReference type="InterPro" id="IPR029787">
    <property type="entry name" value="Nucleotide_cyclase"/>
</dbReference>
<dbReference type="PROSITE" id="PS50887">
    <property type="entry name" value="GGDEF"/>
    <property type="match status" value="1"/>
</dbReference>
<evidence type="ECO:0000256" key="1">
    <source>
        <dbReference type="ARBA" id="ARBA00012528"/>
    </source>
</evidence>
<dbReference type="NCBIfam" id="TIGR00254">
    <property type="entry name" value="GGDEF"/>
    <property type="match status" value="1"/>
</dbReference>
<dbReference type="CDD" id="cd01949">
    <property type="entry name" value="GGDEF"/>
    <property type="match status" value="1"/>
</dbReference>
<dbReference type="InterPro" id="IPR001638">
    <property type="entry name" value="Solute-binding_3/MltF_N"/>
</dbReference>
<gene>
    <name evidence="6" type="ORF">SAMN06295933_1327</name>
</gene>
<protein>
    <recommendedName>
        <fullName evidence="1">diguanylate cyclase</fullName>
        <ecNumber evidence="1">2.7.7.65</ecNumber>
    </recommendedName>
</protein>
<comment type="catalytic activity">
    <reaction evidence="2">
        <text>2 GTP = 3',3'-c-di-GMP + 2 diphosphate</text>
        <dbReference type="Rhea" id="RHEA:24898"/>
        <dbReference type="ChEBI" id="CHEBI:33019"/>
        <dbReference type="ChEBI" id="CHEBI:37565"/>
        <dbReference type="ChEBI" id="CHEBI:58805"/>
        <dbReference type="EC" id="2.7.7.65"/>
    </reaction>
</comment>
<dbReference type="PANTHER" id="PTHR45138">
    <property type="entry name" value="REGULATORY COMPONENTS OF SENSORY TRANSDUCTION SYSTEM"/>
    <property type="match status" value="1"/>
</dbReference>
<feature type="signal peptide" evidence="4">
    <location>
        <begin position="1"/>
        <end position="25"/>
    </location>
</feature>
<dbReference type="CDD" id="cd01007">
    <property type="entry name" value="PBP2_BvgS_HisK_like"/>
    <property type="match status" value="1"/>
</dbReference>
<dbReference type="RefSeq" id="WP_085100128.1">
    <property type="nucleotide sequence ID" value="NZ_FWZU01000002.1"/>
</dbReference>
<dbReference type="SMART" id="SM00267">
    <property type="entry name" value="GGDEF"/>
    <property type="match status" value="1"/>
</dbReference>
<keyword evidence="3" id="KW-1133">Transmembrane helix</keyword>
<dbReference type="PANTHER" id="PTHR45138:SF9">
    <property type="entry name" value="DIGUANYLATE CYCLASE DGCM-RELATED"/>
    <property type="match status" value="1"/>
</dbReference>
<evidence type="ECO:0000313" key="7">
    <source>
        <dbReference type="Proteomes" id="UP000192906"/>
    </source>
</evidence>
<dbReference type="GO" id="GO:0005886">
    <property type="term" value="C:plasma membrane"/>
    <property type="evidence" value="ECO:0007669"/>
    <property type="project" value="TreeGrafter"/>
</dbReference>
<dbReference type="SUPFAM" id="SSF53850">
    <property type="entry name" value="Periplasmic binding protein-like II"/>
    <property type="match status" value="2"/>
</dbReference>
<keyword evidence="7" id="KW-1185">Reference proteome</keyword>
<dbReference type="Pfam" id="PF00497">
    <property type="entry name" value="SBP_bac_3"/>
    <property type="match status" value="2"/>
</dbReference>
<organism evidence="6 7">
    <name type="scientific">Desulfovibrio gilichinskyi</name>
    <dbReference type="NCBI Taxonomy" id="1519643"/>
    <lineage>
        <taxon>Bacteria</taxon>
        <taxon>Pseudomonadati</taxon>
        <taxon>Thermodesulfobacteriota</taxon>
        <taxon>Desulfovibrionia</taxon>
        <taxon>Desulfovibrionales</taxon>
        <taxon>Desulfovibrionaceae</taxon>
        <taxon>Desulfovibrio</taxon>
    </lineage>
</organism>
<dbReference type="Gene3D" id="3.30.70.270">
    <property type="match status" value="1"/>
</dbReference>
<dbReference type="GO" id="GO:1902201">
    <property type="term" value="P:negative regulation of bacterial-type flagellum-dependent cell motility"/>
    <property type="evidence" value="ECO:0007669"/>
    <property type="project" value="TreeGrafter"/>
</dbReference>
<feature type="chain" id="PRO_5012055651" description="diguanylate cyclase" evidence="4">
    <location>
        <begin position="26"/>
        <end position="720"/>
    </location>
</feature>
<dbReference type="InterPro" id="IPR000160">
    <property type="entry name" value="GGDEF_dom"/>
</dbReference>
<evidence type="ECO:0000256" key="4">
    <source>
        <dbReference type="SAM" id="SignalP"/>
    </source>
</evidence>
<dbReference type="InterPro" id="IPR050469">
    <property type="entry name" value="Diguanylate_Cyclase"/>
</dbReference>
<dbReference type="SUPFAM" id="SSF55073">
    <property type="entry name" value="Nucleotide cyclase"/>
    <property type="match status" value="1"/>
</dbReference>
<proteinExistence type="predicted"/>
<dbReference type="SMART" id="SM00062">
    <property type="entry name" value="PBPb"/>
    <property type="match status" value="2"/>
</dbReference>
<dbReference type="GO" id="GO:0052621">
    <property type="term" value="F:diguanylate cyclase activity"/>
    <property type="evidence" value="ECO:0007669"/>
    <property type="project" value="UniProtKB-EC"/>
</dbReference>
<dbReference type="CDD" id="cd13708">
    <property type="entry name" value="PBP2_BvgS_like_1"/>
    <property type="match status" value="1"/>
</dbReference>
<dbReference type="STRING" id="1519643.SAMN06295933_1327"/>
<sequence length="720" mass="80729">MKNIVVIILLFFAAFSFIESTPVFAAKPPSRVELTEREKAFIRAHPVITLGTEKDWEPYVIVNAEGSISGIDSEVLGKINKLTGAGFALRAGNWLDMQKKAKSGLIDGLSTGAVQEEREDYLNFSNSYSSTQKMMLVPLGNPKKIMSNRDLDGKTIAIHKGNMADEKLATDFKNSRILECATLEEVIEAVASNRADATFGNGGTLYYANKLGLPYIQVAYPLGNELKLVFAVRKDWPEAIGILNKGLAAISENELVKLRNKWLQPDEKMLPEPMISLNESEQEYLSSVDYISMSIDPGWMPYEELNEEGQYVGLTADYMDILSKRIGKKFRLIPTDSWAQTLTFARERKCDIVPSAISTPSRREYLNFSSAYLPFPLVVATGLDKMFIDNFDSVADQTFTVVKGYAAIELLRLKYPKIKIVEVKDALTGLEKVHEDGILGYIDTIPAISYQIQKNGIFDVKISGQVGLKYDLTVGVRNDSPELLSIINKAIASVTKEERLNIMNRWVSVRYDKGVDYWLIGKVLTALVVIILLLLYRYSFVSRYNKKLLLMNSKLDLLYKTDRLTQVYNRYMLDSEMERELARAARYDSPFSVILLDIDHFKKVNDNYGHHAGDTVLVAISSLLSINVRETDVLGRWGGEEFLVICPETSLEGAALLAEKLRTKIEELHFPAMKENVTASLGVAAYVKGETGEDLVKRADDALYSAKNMSRNCVVIAYDK</sequence>
<dbReference type="Proteomes" id="UP000192906">
    <property type="component" value="Unassembled WGS sequence"/>
</dbReference>
<dbReference type="OrthoDB" id="9813903at2"/>
<evidence type="ECO:0000256" key="2">
    <source>
        <dbReference type="ARBA" id="ARBA00034247"/>
    </source>
</evidence>
<dbReference type="InterPro" id="IPR043128">
    <property type="entry name" value="Rev_trsase/Diguanyl_cyclase"/>
</dbReference>
<accession>A0A1X7CVU4</accession>
<evidence type="ECO:0000259" key="5">
    <source>
        <dbReference type="PROSITE" id="PS50887"/>
    </source>
</evidence>
<keyword evidence="3" id="KW-0472">Membrane</keyword>
<reference evidence="7" key="1">
    <citation type="submission" date="2017-04" db="EMBL/GenBank/DDBJ databases">
        <authorList>
            <person name="Varghese N."/>
            <person name="Submissions S."/>
        </authorList>
    </citation>
    <scope>NUCLEOTIDE SEQUENCE [LARGE SCALE GENOMIC DNA]</scope>
    <source>
        <strain evidence="7">K3S</strain>
    </source>
</reference>
<keyword evidence="3" id="KW-0812">Transmembrane</keyword>
<dbReference type="FunFam" id="3.30.70.270:FF:000001">
    <property type="entry name" value="Diguanylate cyclase domain protein"/>
    <property type="match status" value="1"/>
</dbReference>
<dbReference type="Pfam" id="PF00990">
    <property type="entry name" value="GGDEF"/>
    <property type="match status" value="1"/>
</dbReference>
<dbReference type="EMBL" id="FWZU01000002">
    <property type="protein sequence ID" value="SMF04044.1"/>
    <property type="molecule type" value="Genomic_DNA"/>
</dbReference>
<dbReference type="Gene3D" id="3.40.190.10">
    <property type="entry name" value="Periplasmic binding protein-like II"/>
    <property type="match status" value="4"/>
</dbReference>
<evidence type="ECO:0000313" key="6">
    <source>
        <dbReference type="EMBL" id="SMF04044.1"/>
    </source>
</evidence>
<evidence type="ECO:0000256" key="3">
    <source>
        <dbReference type="SAM" id="Phobius"/>
    </source>
</evidence>
<feature type="domain" description="GGDEF" evidence="5">
    <location>
        <begin position="589"/>
        <end position="719"/>
    </location>
</feature>
<feature type="transmembrane region" description="Helical" evidence="3">
    <location>
        <begin position="517"/>
        <end position="536"/>
    </location>
</feature>
<keyword evidence="4" id="KW-0732">Signal</keyword>
<dbReference type="GO" id="GO:0043709">
    <property type="term" value="P:cell adhesion involved in single-species biofilm formation"/>
    <property type="evidence" value="ECO:0007669"/>
    <property type="project" value="TreeGrafter"/>
</dbReference>
<name>A0A1X7CVU4_9BACT</name>
<dbReference type="EC" id="2.7.7.65" evidence="1"/>
<dbReference type="AlphaFoldDB" id="A0A1X7CVU4"/>